<dbReference type="OrthoDB" id="277306at2"/>
<sequence>MRKFLLRLSIFLGVLLALFVGTEVYFRFQGYGALPSVWFDPEVGTRFHPNQTRDIYAAGNVYMHPAKINSMGLRGHEARPEADGDAGLRIVCLGDSFTFGWGVVDDETFPVLVEKELDAALEKPVDVINCGLPGYNTYQEKQLYNKLMAPLKPDYVVVAWYLNDLDPMSYGTTGTLAPLDHPLAGTALLDYWSRNLRYKVIGLPKFEFKGFDQAAAMEMKKVYDAHQFQIWHDAGSEVARPFVERNLSDLTVLLDAIEAGGATPIMVVFPTVGQMDDLKKARAEMSPEEYAAARAIRTRALTDVAEHARARGVLTVELLDAYMDSEVRPYGDVDLTHPSATGQRIAADAVLAALKEAGAY</sequence>
<keyword evidence="3" id="KW-1185">Reference proteome</keyword>
<evidence type="ECO:0000259" key="1">
    <source>
        <dbReference type="Pfam" id="PF13472"/>
    </source>
</evidence>
<proteinExistence type="predicted"/>
<dbReference type="Gene3D" id="3.40.50.1110">
    <property type="entry name" value="SGNH hydrolase"/>
    <property type="match status" value="1"/>
</dbReference>
<feature type="domain" description="SGNH hydrolase-type esterase" evidence="1">
    <location>
        <begin position="92"/>
        <end position="345"/>
    </location>
</feature>
<keyword evidence="2" id="KW-0378">Hydrolase</keyword>
<evidence type="ECO:0000313" key="3">
    <source>
        <dbReference type="Proteomes" id="UP000320390"/>
    </source>
</evidence>
<protein>
    <submittedName>
        <fullName evidence="2">GDSL-like Lipase/Acylhydrolase</fullName>
    </submittedName>
</protein>
<dbReference type="GO" id="GO:0004622">
    <property type="term" value="F:phosphatidylcholine lysophospholipase activity"/>
    <property type="evidence" value="ECO:0007669"/>
    <property type="project" value="TreeGrafter"/>
</dbReference>
<dbReference type="InterPro" id="IPR013830">
    <property type="entry name" value="SGNH_hydro"/>
</dbReference>
<dbReference type="EMBL" id="CP036434">
    <property type="protein sequence ID" value="QDV06814.1"/>
    <property type="molecule type" value="Genomic_DNA"/>
</dbReference>
<evidence type="ECO:0000313" key="2">
    <source>
        <dbReference type="EMBL" id="QDV06814.1"/>
    </source>
</evidence>
<dbReference type="RefSeq" id="WP_145197318.1">
    <property type="nucleotide sequence ID" value="NZ_CP036434.1"/>
</dbReference>
<accession>A0A518ERU4</accession>
<dbReference type="AlphaFoldDB" id="A0A518ERU4"/>
<organism evidence="2 3">
    <name type="scientific">Saltatorellus ferox</name>
    <dbReference type="NCBI Taxonomy" id="2528018"/>
    <lineage>
        <taxon>Bacteria</taxon>
        <taxon>Pseudomonadati</taxon>
        <taxon>Planctomycetota</taxon>
        <taxon>Planctomycetia</taxon>
        <taxon>Planctomycetia incertae sedis</taxon>
        <taxon>Saltatorellus</taxon>
    </lineage>
</organism>
<gene>
    <name evidence="2" type="ORF">Poly30_23290</name>
</gene>
<dbReference type="Pfam" id="PF13472">
    <property type="entry name" value="Lipase_GDSL_2"/>
    <property type="match status" value="1"/>
</dbReference>
<dbReference type="CDD" id="cd00229">
    <property type="entry name" value="SGNH_hydrolase"/>
    <property type="match status" value="1"/>
</dbReference>
<dbReference type="InterPro" id="IPR036514">
    <property type="entry name" value="SGNH_hydro_sf"/>
</dbReference>
<dbReference type="InterPro" id="IPR051532">
    <property type="entry name" value="Ester_Hydrolysis_Enzymes"/>
</dbReference>
<dbReference type="SUPFAM" id="SSF52266">
    <property type="entry name" value="SGNH hydrolase"/>
    <property type="match status" value="1"/>
</dbReference>
<dbReference type="Proteomes" id="UP000320390">
    <property type="component" value="Chromosome"/>
</dbReference>
<name>A0A518ERU4_9BACT</name>
<dbReference type="PANTHER" id="PTHR30383">
    <property type="entry name" value="THIOESTERASE 1/PROTEASE 1/LYSOPHOSPHOLIPASE L1"/>
    <property type="match status" value="1"/>
</dbReference>
<reference evidence="2 3" key="1">
    <citation type="submission" date="2019-02" db="EMBL/GenBank/DDBJ databases">
        <title>Deep-cultivation of Planctomycetes and their phenomic and genomic characterization uncovers novel biology.</title>
        <authorList>
            <person name="Wiegand S."/>
            <person name="Jogler M."/>
            <person name="Boedeker C."/>
            <person name="Pinto D."/>
            <person name="Vollmers J."/>
            <person name="Rivas-Marin E."/>
            <person name="Kohn T."/>
            <person name="Peeters S.H."/>
            <person name="Heuer A."/>
            <person name="Rast P."/>
            <person name="Oberbeckmann S."/>
            <person name="Bunk B."/>
            <person name="Jeske O."/>
            <person name="Meyerdierks A."/>
            <person name="Storesund J.E."/>
            <person name="Kallscheuer N."/>
            <person name="Luecker S."/>
            <person name="Lage O.M."/>
            <person name="Pohl T."/>
            <person name="Merkel B.J."/>
            <person name="Hornburger P."/>
            <person name="Mueller R.-W."/>
            <person name="Bruemmer F."/>
            <person name="Labrenz M."/>
            <person name="Spormann A.M."/>
            <person name="Op den Camp H."/>
            <person name="Overmann J."/>
            <person name="Amann R."/>
            <person name="Jetten M.S.M."/>
            <person name="Mascher T."/>
            <person name="Medema M.H."/>
            <person name="Devos D.P."/>
            <person name="Kaster A.-K."/>
            <person name="Ovreas L."/>
            <person name="Rohde M."/>
            <person name="Galperin M.Y."/>
            <person name="Jogler C."/>
        </authorList>
    </citation>
    <scope>NUCLEOTIDE SEQUENCE [LARGE SCALE GENOMIC DNA]</scope>
    <source>
        <strain evidence="2 3">Poly30</strain>
    </source>
</reference>
<dbReference type="PANTHER" id="PTHR30383:SF5">
    <property type="entry name" value="SGNH HYDROLASE-TYPE ESTERASE DOMAIN-CONTAINING PROTEIN"/>
    <property type="match status" value="1"/>
</dbReference>